<dbReference type="InterPro" id="IPR017452">
    <property type="entry name" value="GPCR_Rhodpsn_7TM"/>
</dbReference>
<keyword evidence="3 6" id="KW-0812">Transmembrane</keyword>
<dbReference type="InterPro" id="IPR000276">
    <property type="entry name" value="GPCR_Rhodpsn"/>
</dbReference>
<keyword evidence="2" id="KW-1003">Cell membrane</keyword>
<feature type="transmembrane region" description="Helical" evidence="6">
    <location>
        <begin position="109"/>
        <end position="127"/>
    </location>
</feature>
<evidence type="ECO:0000256" key="4">
    <source>
        <dbReference type="ARBA" id="ARBA00022989"/>
    </source>
</evidence>
<feature type="non-terminal residue" evidence="8">
    <location>
        <position position="1"/>
    </location>
</feature>
<reference evidence="9" key="3">
    <citation type="submission" date="2015-06" db="UniProtKB">
        <authorList>
            <consortium name="EnsemblMetazoa"/>
        </authorList>
    </citation>
    <scope>IDENTIFICATION</scope>
</reference>
<dbReference type="Proteomes" id="UP000014760">
    <property type="component" value="Unassembled WGS sequence"/>
</dbReference>
<dbReference type="GO" id="GO:0005886">
    <property type="term" value="C:plasma membrane"/>
    <property type="evidence" value="ECO:0007669"/>
    <property type="project" value="UniProtKB-SubCell"/>
</dbReference>
<evidence type="ECO:0000256" key="5">
    <source>
        <dbReference type="ARBA" id="ARBA00023136"/>
    </source>
</evidence>
<keyword evidence="5 6" id="KW-0472">Membrane</keyword>
<feature type="transmembrane region" description="Helical" evidence="6">
    <location>
        <begin position="22"/>
        <end position="49"/>
    </location>
</feature>
<dbReference type="EMBL" id="KB311334">
    <property type="protein sequence ID" value="ELT89471.1"/>
    <property type="molecule type" value="Genomic_DNA"/>
</dbReference>
<dbReference type="HOGENOM" id="CLU_050930_0_0_1"/>
<keyword evidence="10" id="KW-1185">Reference proteome</keyword>
<comment type="subcellular location">
    <subcellularLocation>
        <location evidence="1">Cell membrane</location>
        <topology evidence="1">Multi-pass membrane protein</topology>
    </subcellularLocation>
</comment>
<keyword evidence="4 6" id="KW-1133">Transmembrane helix</keyword>
<dbReference type="PRINTS" id="PR00237">
    <property type="entry name" value="GPCRRHODOPSN"/>
</dbReference>
<protein>
    <recommendedName>
        <fullName evidence="7">G-protein coupled receptors family 1 profile domain-containing protein</fullName>
    </recommendedName>
</protein>
<evidence type="ECO:0000256" key="3">
    <source>
        <dbReference type="ARBA" id="ARBA00022692"/>
    </source>
</evidence>
<proteinExistence type="predicted"/>
<evidence type="ECO:0000313" key="9">
    <source>
        <dbReference type="EnsemblMetazoa" id="CapteP75176"/>
    </source>
</evidence>
<dbReference type="GO" id="GO:0004930">
    <property type="term" value="F:G protein-coupled receptor activity"/>
    <property type="evidence" value="ECO:0007669"/>
    <property type="project" value="InterPro"/>
</dbReference>
<dbReference type="STRING" id="283909.R7TEH8"/>
<feature type="transmembrane region" description="Helical" evidence="6">
    <location>
        <begin position="69"/>
        <end position="88"/>
    </location>
</feature>
<evidence type="ECO:0000256" key="2">
    <source>
        <dbReference type="ARBA" id="ARBA00022475"/>
    </source>
</evidence>
<evidence type="ECO:0000256" key="1">
    <source>
        <dbReference type="ARBA" id="ARBA00004651"/>
    </source>
</evidence>
<dbReference type="OMA" id="ICVIWFI"/>
<dbReference type="SUPFAM" id="SSF81321">
    <property type="entry name" value="Family A G protein-coupled receptor-like"/>
    <property type="match status" value="1"/>
</dbReference>
<evidence type="ECO:0000256" key="6">
    <source>
        <dbReference type="SAM" id="Phobius"/>
    </source>
</evidence>
<dbReference type="EMBL" id="AMQN01014835">
    <property type="status" value="NOT_ANNOTATED_CDS"/>
    <property type="molecule type" value="Genomic_DNA"/>
</dbReference>
<evidence type="ECO:0000313" key="10">
    <source>
        <dbReference type="Proteomes" id="UP000014760"/>
    </source>
</evidence>
<dbReference type="PROSITE" id="PS50262">
    <property type="entry name" value="G_PROTEIN_RECEP_F1_2"/>
    <property type="match status" value="1"/>
</dbReference>
<dbReference type="Pfam" id="PF00001">
    <property type="entry name" value="7tm_1"/>
    <property type="match status" value="2"/>
</dbReference>
<organism evidence="8">
    <name type="scientific">Capitella teleta</name>
    <name type="common">Polychaete worm</name>
    <dbReference type="NCBI Taxonomy" id="283909"/>
    <lineage>
        <taxon>Eukaryota</taxon>
        <taxon>Metazoa</taxon>
        <taxon>Spiralia</taxon>
        <taxon>Lophotrochozoa</taxon>
        <taxon>Annelida</taxon>
        <taxon>Polychaeta</taxon>
        <taxon>Sedentaria</taxon>
        <taxon>Scolecida</taxon>
        <taxon>Capitellidae</taxon>
        <taxon>Capitella</taxon>
    </lineage>
</organism>
<feature type="domain" description="G-protein coupled receptors family 1 profile" evidence="7">
    <location>
        <begin position="3"/>
        <end position="246"/>
    </location>
</feature>
<name>R7TEH8_CAPTE</name>
<dbReference type="AlphaFoldDB" id="R7TEH8"/>
<accession>R7TEH8</accession>
<dbReference type="PANTHER" id="PTHR22750">
    <property type="entry name" value="G-PROTEIN COUPLED RECEPTOR"/>
    <property type="match status" value="1"/>
</dbReference>
<dbReference type="Gene3D" id="1.20.1070.10">
    <property type="entry name" value="Rhodopsin 7-helix transmembrane proteins"/>
    <property type="match status" value="2"/>
</dbReference>
<dbReference type="EnsemblMetazoa" id="CapteT75176">
    <property type="protein sequence ID" value="CapteP75176"/>
    <property type="gene ID" value="CapteG75176"/>
</dbReference>
<evidence type="ECO:0000259" key="7">
    <source>
        <dbReference type="PROSITE" id="PS50262"/>
    </source>
</evidence>
<feature type="transmembrane region" description="Helical" evidence="6">
    <location>
        <begin position="133"/>
        <end position="158"/>
    </location>
</feature>
<feature type="non-terminal residue" evidence="8">
    <location>
        <position position="254"/>
    </location>
</feature>
<evidence type="ECO:0000313" key="8">
    <source>
        <dbReference type="EMBL" id="ELT89471.1"/>
    </source>
</evidence>
<gene>
    <name evidence="8" type="ORF">CAPTEDRAFT_75176</name>
</gene>
<sequence length="254" mass="28947">IISNSFSLVAIRYTRGKMTSHFRLLVSLAIADIFVASSALINKICVAAIPQYTPGNGPEDARLESRCIYIVFKALNTVGLNITLLNLMGMAADHYIAIIRPLHHSRIMNGRNTSIMILCLWIFVHLSKYQEEFTVFAIAFICFVTMMVMYGRIYARVWKHQMTRNHMSQQNSSRSRKTLITTLLILGTFVFCWLPTCVFNVTLMIIFRDKNLARAQSPALINGLLTAEKYLLNLMLLNGVCDPFIYAVRIREIQ</sequence>
<reference evidence="10" key="1">
    <citation type="submission" date="2012-12" db="EMBL/GenBank/DDBJ databases">
        <authorList>
            <person name="Hellsten U."/>
            <person name="Grimwood J."/>
            <person name="Chapman J.A."/>
            <person name="Shapiro H."/>
            <person name="Aerts A."/>
            <person name="Otillar R.P."/>
            <person name="Terry A.Y."/>
            <person name="Boore J.L."/>
            <person name="Simakov O."/>
            <person name="Marletaz F."/>
            <person name="Cho S.-J."/>
            <person name="Edsinger-Gonzales E."/>
            <person name="Havlak P."/>
            <person name="Kuo D.-H."/>
            <person name="Larsson T."/>
            <person name="Lv J."/>
            <person name="Arendt D."/>
            <person name="Savage R."/>
            <person name="Osoegawa K."/>
            <person name="de Jong P."/>
            <person name="Lindberg D.R."/>
            <person name="Seaver E.C."/>
            <person name="Weisblat D.A."/>
            <person name="Putnam N.H."/>
            <person name="Grigoriev I.V."/>
            <person name="Rokhsar D.S."/>
        </authorList>
    </citation>
    <scope>NUCLEOTIDE SEQUENCE</scope>
    <source>
        <strain evidence="10">I ESC-2004</strain>
    </source>
</reference>
<feature type="transmembrane region" description="Helical" evidence="6">
    <location>
        <begin position="179"/>
        <end position="207"/>
    </location>
</feature>
<dbReference type="OrthoDB" id="9894375at2759"/>
<reference evidence="8 10" key="2">
    <citation type="journal article" date="2013" name="Nature">
        <title>Insights into bilaterian evolution from three spiralian genomes.</title>
        <authorList>
            <person name="Simakov O."/>
            <person name="Marletaz F."/>
            <person name="Cho S.J."/>
            <person name="Edsinger-Gonzales E."/>
            <person name="Havlak P."/>
            <person name="Hellsten U."/>
            <person name="Kuo D.H."/>
            <person name="Larsson T."/>
            <person name="Lv J."/>
            <person name="Arendt D."/>
            <person name="Savage R."/>
            <person name="Osoegawa K."/>
            <person name="de Jong P."/>
            <person name="Grimwood J."/>
            <person name="Chapman J.A."/>
            <person name="Shapiro H."/>
            <person name="Aerts A."/>
            <person name="Otillar R.P."/>
            <person name="Terry A.Y."/>
            <person name="Boore J.L."/>
            <person name="Grigoriev I.V."/>
            <person name="Lindberg D.R."/>
            <person name="Seaver E.C."/>
            <person name="Weisblat D.A."/>
            <person name="Putnam N.H."/>
            <person name="Rokhsar D.S."/>
        </authorList>
    </citation>
    <scope>NUCLEOTIDE SEQUENCE</scope>
    <source>
        <strain evidence="8 10">I ESC-2004</strain>
    </source>
</reference>
<dbReference type="CDD" id="cd00637">
    <property type="entry name" value="7tm_classA_rhodopsin-like"/>
    <property type="match status" value="1"/>
</dbReference>